<sequence length="371" mass="42863">MAPLWESLIPNGGYEDVAFIFNPDERDYDFLVVYEDLPPLSGERKILRSEKLTCPKKHTLLITTEPSSIRIDGLNYLSQFGEVWTSRPLDWKSVFYLDRRGCRVSNLPTATPDPLSSRQRTLYQQRLQKTHPPPLRWFYGRDMEGNDHLTLDELSRDNSIKTRNLSTVTSNKAMKHTVHAKRLEFVTALKARLGDDLSLYGRGFKSVRDKCEAMSAYRYHIAIENHVQSGHYTEKLTDCFLALSLPFYFGAPDYDRYYPREAAIPIDLFDLDRSESIIREATASNQYEKRLPSLQKAKEIAICMSNPLFRAQHWAQRIDEEDATKELVSLSGENVIHGRHAFRRAHPIRAVQDAAYRARMKRHRSSAAIQP</sequence>
<evidence type="ECO:0000313" key="3">
    <source>
        <dbReference type="Proteomes" id="UP000600865"/>
    </source>
</evidence>
<proteinExistence type="predicted"/>
<dbReference type="EMBL" id="BMYV01000001">
    <property type="protein sequence ID" value="GGX58646.1"/>
    <property type="molecule type" value="Genomic_DNA"/>
</dbReference>
<evidence type="ECO:0000259" key="1">
    <source>
        <dbReference type="Pfam" id="PF00852"/>
    </source>
</evidence>
<comment type="caution">
    <text evidence="2">The sequence shown here is derived from an EMBL/GenBank/DDBJ whole genome shotgun (WGS) entry which is preliminary data.</text>
</comment>
<dbReference type="Gene3D" id="3.40.50.11660">
    <property type="entry name" value="Glycosyl transferase family 10, C-terminal domain"/>
    <property type="match status" value="1"/>
</dbReference>
<name>A0A918ND28_9PROT</name>
<gene>
    <name evidence="2" type="ORF">GCM10011309_05020</name>
</gene>
<dbReference type="AlphaFoldDB" id="A0A918ND28"/>
<dbReference type="Proteomes" id="UP000600865">
    <property type="component" value="Unassembled WGS sequence"/>
</dbReference>
<evidence type="ECO:0000313" key="2">
    <source>
        <dbReference type="EMBL" id="GGX58646.1"/>
    </source>
</evidence>
<protein>
    <recommendedName>
        <fullName evidence="1">Fucosyltransferase C-terminal domain-containing protein</fullName>
    </recommendedName>
</protein>
<accession>A0A918ND28</accession>
<dbReference type="Pfam" id="PF00852">
    <property type="entry name" value="Glyco_transf_10"/>
    <property type="match status" value="1"/>
</dbReference>
<dbReference type="InterPro" id="IPR055270">
    <property type="entry name" value="Glyco_tran_10_C"/>
</dbReference>
<organism evidence="2 3">
    <name type="scientific">Litorimonas cladophorae</name>
    <dbReference type="NCBI Taxonomy" id="1220491"/>
    <lineage>
        <taxon>Bacteria</taxon>
        <taxon>Pseudomonadati</taxon>
        <taxon>Pseudomonadota</taxon>
        <taxon>Alphaproteobacteria</taxon>
        <taxon>Maricaulales</taxon>
        <taxon>Robiginitomaculaceae</taxon>
    </lineage>
</organism>
<feature type="domain" description="Fucosyltransferase C-terminal" evidence="1">
    <location>
        <begin position="161"/>
        <end position="270"/>
    </location>
</feature>
<dbReference type="InterPro" id="IPR038577">
    <property type="entry name" value="GT10-like_C_sf"/>
</dbReference>
<keyword evidence="3" id="KW-1185">Reference proteome</keyword>
<reference evidence="2 3" key="1">
    <citation type="journal article" date="2014" name="Int. J. Syst. Evol. Microbiol.">
        <title>Complete genome sequence of Corynebacterium casei LMG S-19264T (=DSM 44701T), isolated from a smear-ripened cheese.</title>
        <authorList>
            <consortium name="US DOE Joint Genome Institute (JGI-PGF)"/>
            <person name="Walter F."/>
            <person name="Albersmeier A."/>
            <person name="Kalinowski J."/>
            <person name="Ruckert C."/>
        </authorList>
    </citation>
    <scope>NUCLEOTIDE SEQUENCE [LARGE SCALE GENOMIC DNA]</scope>
    <source>
        <strain evidence="2 3">KCTC 23968</strain>
    </source>
</reference>
<dbReference type="SUPFAM" id="SSF53756">
    <property type="entry name" value="UDP-Glycosyltransferase/glycogen phosphorylase"/>
    <property type="match status" value="1"/>
</dbReference>